<dbReference type="PANTHER" id="PTHR12147:SF26">
    <property type="entry name" value="PEPTIDASE M28 DOMAIN-CONTAINING PROTEIN"/>
    <property type="match status" value="1"/>
</dbReference>
<protein>
    <submittedName>
        <fullName evidence="3">M28 family peptidase</fullName>
    </submittedName>
</protein>
<organism evidence="3 4">
    <name type="scientific">Sphingobacterium zhuxiongii</name>
    <dbReference type="NCBI Taxonomy" id="2662364"/>
    <lineage>
        <taxon>Bacteria</taxon>
        <taxon>Pseudomonadati</taxon>
        <taxon>Bacteroidota</taxon>
        <taxon>Sphingobacteriia</taxon>
        <taxon>Sphingobacteriales</taxon>
        <taxon>Sphingobacteriaceae</taxon>
        <taxon>Sphingobacterium</taxon>
    </lineage>
</organism>
<sequence length="425" mass="46664">MKNKVIALIALLFTVCRVAEAQEAYARKVVSVLASDKYAGRGYIYDGDKKAAKYIANEMKKSGLKPVDGKSFMQGFELGANVFPKAAIVKVNNSILKMGVNVLVDAASPSINGDFNLVAVTGKLNDDQVLKNIAQDKELAGKAIYIDEAEQLKSINAQELRRAIVLLMTAGEYSAIVVNTPSKFTWRASVTQSAKPAIYIKDVDLNKGENQVSIDITAKYQPKYQTQNVCGFLKGTSNSDSTILVTAHYDHLGVIGKKVVFNGANDNASGTALMLYLAQYYGKNRPKYNMIFLAFSGEESGLLGSKYYAANPLNDLKKVKFLVNVDMAGTGDDGIQVVNGSIFTKEFDLLTKLNNAKNYLPAVKVRGAMNRSDHAPFYERGVPAFFIYTLGGTTAYHDIYDRYETLPFTKFNGYANLLTDFIDTF</sequence>
<dbReference type="GO" id="GO:0008235">
    <property type="term" value="F:metalloexopeptidase activity"/>
    <property type="evidence" value="ECO:0007669"/>
    <property type="project" value="InterPro"/>
</dbReference>
<evidence type="ECO:0000313" key="4">
    <source>
        <dbReference type="Proteomes" id="UP000326921"/>
    </source>
</evidence>
<proteinExistence type="predicted"/>
<dbReference type="Gene3D" id="3.50.30.30">
    <property type="match status" value="1"/>
</dbReference>
<dbReference type="GO" id="GO:0006508">
    <property type="term" value="P:proteolysis"/>
    <property type="evidence" value="ECO:0007669"/>
    <property type="project" value="InterPro"/>
</dbReference>
<dbReference type="Pfam" id="PF04389">
    <property type="entry name" value="Peptidase_M28"/>
    <property type="match status" value="1"/>
</dbReference>
<dbReference type="Gene3D" id="3.40.630.10">
    <property type="entry name" value="Zn peptidases"/>
    <property type="match status" value="1"/>
</dbReference>
<dbReference type="InterPro" id="IPR007484">
    <property type="entry name" value="Peptidase_M28"/>
</dbReference>
<dbReference type="AlphaFoldDB" id="A0A5Q0QBG0"/>
<dbReference type="Proteomes" id="UP000326921">
    <property type="component" value="Chromosome"/>
</dbReference>
<keyword evidence="4" id="KW-1185">Reference proteome</keyword>
<feature type="signal peptide" evidence="1">
    <location>
        <begin position="1"/>
        <end position="21"/>
    </location>
</feature>
<dbReference type="InterPro" id="IPR045175">
    <property type="entry name" value="M28_fam"/>
</dbReference>
<feature type="chain" id="PRO_5024893115" evidence="1">
    <location>
        <begin position="22"/>
        <end position="425"/>
    </location>
</feature>
<evidence type="ECO:0000313" key="3">
    <source>
        <dbReference type="EMBL" id="QGA27487.1"/>
    </source>
</evidence>
<dbReference type="RefSeq" id="WP_153512323.1">
    <property type="nucleotide sequence ID" value="NZ_CP045652.1"/>
</dbReference>
<keyword evidence="1" id="KW-0732">Signal</keyword>
<accession>A0A5Q0QBG0</accession>
<evidence type="ECO:0000259" key="2">
    <source>
        <dbReference type="Pfam" id="PF04389"/>
    </source>
</evidence>
<dbReference type="KEGG" id="sphe:GFH32_14715"/>
<reference evidence="3 4" key="1">
    <citation type="submission" date="2019-10" db="EMBL/GenBank/DDBJ databases">
        <authorList>
            <person name="Dong K."/>
        </authorList>
    </citation>
    <scope>NUCLEOTIDE SEQUENCE [LARGE SCALE GENOMIC DNA]</scope>
    <source>
        <strain evidence="4">dk4302</strain>
    </source>
</reference>
<name>A0A5Q0QBG0_9SPHI</name>
<dbReference type="EMBL" id="CP045652">
    <property type="protein sequence ID" value="QGA27487.1"/>
    <property type="molecule type" value="Genomic_DNA"/>
</dbReference>
<dbReference type="SUPFAM" id="SSF53187">
    <property type="entry name" value="Zn-dependent exopeptidases"/>
    <property type="match status" value="1"/>
</dbReference>
<gene>
    <name evidence="3" type="ORF">GFH32_14715</name>
</gene>
<evidence type="ECO:0000256" key="1">
    <source>
        <dbReference type="SAM" id="SignalP"/>
    </source>
</evidence>
<dbReference type="PANTHER" id="PTHR12147">
    <property type="entry name" value="METALLOPEPTIDASE M28 FAMILY MEMBER"/>
    <property type="match status" value="1"/>
</dbReference>
<feature type="domain" description="Peptidase M28" evidence="2">
    <location>
        <begin position="228"/>
        <end position="415"/>
    </location>
</feature>